<reference evidence="2 3" key="1">
    <citation type="submission" date="2018-08" db="EMBL/GenBank/DDBJ databases">
        <title>A genome reference for cultivated species of the human gut microbiota.</title>
        <authorList>
            <person name="Zou Y."/>
            <person name="Xue W."/>
            <person name="Luo G."/>
        </authorList>
    </citation>
    <scope>NUCLEOTIDE SEQUENCE [LARGE SCALE GENOMIC DNA]</scope>
    <source>
        <strain evidence="2 3">OF01-2LB</strain>
    </source>
</reference>
<reference evidence="1 4" key="2">
    <citation type="submission" date="2020-02" db="EMBL/GenBank/DDBJ databases">
        <authorList>
            <person name="Kociolek L.K."/>
            <person name="Ozer E.A."/>
        </authorList>
    </citation>
    <scope>NUCLEOTIDE SEQUENCE [LARGE SCALE GENOMIC DNA]</scope>
    <source>
        <strain evidence="1 4">ATCC 14501</strain>
    </source>
</reference>
<dbReference type="Proteomes" id="UP000503330">
    <property type="component" value="Chromosome"/>
</dbReference>
<evidence type="ECO:0000313" key="2">
    <source>
        <dbReference type="EMBL" id="RGC08433.1"/>
    </source>
</evidence>
<dbReference type="RefSeq" id="WP_002611897.1">
    <property type="nucleotide sequence ID" value="NZ_BAAACC010000008.1"/>
</dbReference>
<dbReference type="EMBL" id="QVEV01000078">
    <property type="protein sequence ID" value="RGC08433.1"/>
    <property type="molecule type" value="Genomic_DNA"/>
</dbReference>
<evidence type="ECO:0000313" key="4">
    <source>
        <dbReference type="Proteomes" id="UP000503330"/>
    </source>
</evidence>
<dbReference type="EMBL" id="CP048838">
    <property type="protein sequence ID" value="QJA03206.1"/>
    <property type="molecule type" value="Genomic_DNA"/>
</dbReference>
<name>A0A3E2VD44_CLOIN</name>
<dbReference type="Proteomes" id="UP000260025">
    <property type="component" value="Unassembled WGS sequence"/>
</dbReference>
<accession>A0A3E2VD44</accession>
<evidence type="ECO:0000313" key="1">
    <source>
        <dbReference type="EMBL" id="QJA03206.1"/>
    </source>
</evidence>
<sequence>MKQAKLLFLLRNDLASTSQRIIIEISEEDHEYCIGHGDDDREYVLKQNERYRVLEDPRGIRVFGTDEDICHYLLFKYCRDVAADVAYPTGWLKELEKRFEQIRCDDLSVFYNKTNE</sequence>
<dbReference type="OrthoDB" id="1645079at2"/>
<proteinExistence type="predicted"/>
<protein>
    <submittedName>
        <fullName evidence="2">Uncharacterized protein</fullName>
    </submittedName>
</protein>
<evidence type="ECO:0000313" key="3">
    <source>
        <dbReference type="Proteomes" id="UP000260025"/>
    </source>
</evidence>
<dbReference type="GeneID" id="61926367"/>
<gene>
    <name evidence="2" type="ORF">DXA38_22130</name>
    <name evidence="1" type="ORF">G4D54_12480</name>
</gene>
<dbReference type="AlphaFoldDB" id="A0A3E2VD44"/>
<organism evidence="2 3">
    <name type="scientific">Clostridium innocuum</name>
    <dbReference type="NCBI Taxonomy" id="1522"/>
    <lineage>
        <taxon>Bacteria</taxon>
        <taxon>Bacillati</taxon>
        <taxon>Bacillota</taxon>
        <taxon>Clostridia</taxon>
        <taxon>Eubacteriales</taxon>
        <taxon>Clostridiaceae</taxon>
        <taxon>Clostridium</taxon>
    </lineage>
</organism>